<proteinExistence type="predicted"/>
<evidence type="ECO:0000313" key="1">
    <source>
        <dbReference type="EMBL" id="MBP3964984.1"/>
    </source>
</evidence>
<dbReference type="EMBL" id="JAGKSP010000008">
    <property type="protein sequence ID" value="MBP3964984.1"/>
    <property type="molecule type" value="Genomic_DNA"/>
</dbReference>
<sequence>MAKAKGQAKVVKRENQVYSSRVVRSEFGNYWRTSLTRSGYVVYTATRNDAKVTVLLSTGASKLLVFPRGGKVLVGGGGVSHYSKPHVAIDL</sequence>
<gene>
    <name evidence="1" type="ORF">I8J30_19855</name>
</gene>
<keyword evidence="2" id="KW-1185">Reference proteome</keyword>
<reference evidence="1 2" key="1">
    <citation type="submission" date="2021-04" db="EMBL/GenBank/DDBJ databases">
        <title>Paenibacillus sp. DLE-14 whole genome sequence.</title>
        <authorList>
            <person name="Ham Y.J."/>
        </authorList>
    </citation>
    <scope>NUCLEOTIDE SEQUENCE [LARGE SCALE GENOMIC DNA]</scope>
    <source>
        <strain evidence="1 2">DLE-14</strain>
    </source>
</reference>
<organism evidence="1 2">
    <name type="scientific">Paenibacillus lignilyticus</name>
    <dbReference type="NCBI Taxonomy" id="1172615"/>
    <lineage>
        <taxon>Bacteria</taxon>
        <taxon>Bacillati</taxon>
        <taxon>Bacillota</taxon>
        <taxon>Bacilli</taxon>
        <taxon>Bacillales</taxon>
        <taxon>Paenibacillaceae</taxon>
        <taxon>Paenibacillus</taxon>
    </lineage>
</organism>
<protein>
    <submittedName>
        <fullName evidence="1">Uncharacterized protein</fullName>
    </submittedName>
</protein>
<name>A0ABS5CGH3_9BACL</name>
<dbReference type="Proteomes" id="UP000673394">
    <property type="component" value="Unassembled WGS sequence"/>
</dbReference>
<evidence type="ECO:0000313" key="2">
    <source>
        <dbReference type="Proteomes" id="UP000673394"/>
    </source>
</evidence>
<comment type="caution">
    <text evidence="1">The sequence shown here is derived from an EMBL/GenBank/DDBJ whole genome shotgun (WGS) entry which is preliminary data.</text>
</comment>
<accession>A0ABS5CGH3</accession>
<dbReference type="RefSeq" id="WP_210661045.1">
    <property type="nucleotide sequence ID" value="NZ_JAGKSP010000008.1"/>
</dbReference>